<dbReference type="InterPro" id="IPR052893">
    <property type="entry name" value="TCS_response_regulator"/>
</dbReference>
<evidence type="ECO:0000259" key="2">
    <source>
        <dbReference type="PROSITE" id="PS50110"/>
    </source>
</evidence>
<organism evidence="3 4">
    <name type="scientific">Paraglaciecola chathamensis</name>
    <dbReference type="NCBI Taxonomy" id="368405"/>
    <lineage>
        <taxon>Bacteria</taxon>
        <taxon>Pseudomonadati</taxon>
        <taxon>Pseudomonadota</taxon>
        <taxon>Gammaproteobacteria</taxon>
        <taxon>Alteromonadales</taxon>
        <taxon>Alteromonadaceae</taxon>
        <taxon>Paraglaciecola</taxon>
    </lineage>
</organism>
<name>A0A8H9I7M0_9ALTE</name>
<reference evidence="3" key="1">
    <citation type="journal article" date="2014" name="Int. J. Syst. Evol. Microbiol.">
        <title>Complete genome sequence of Corynebacterium casei LMG S-19264T (=DSM 44701T), isolated from a smear-ripened cheese.</title>
        <authorList>
            <consortium name="US DOE Joint Genome Institute (JGI-PGF)"/>
            <person name="Walter F."/>
            <person name="Albersmeier A."/>
            <person name="Kalinowski J."/>
            <person name="Ruckert C."/>
        </authorList>
    </citation>
    <scope>NUCLEOTIDE SEQUENCE</scope>
    <source>
        <strain evidence="3">KCTC 32337</strain>
    </source>
</reference>
<dbReference type="Proteomes" id="UP000622604">
    <property type="component" value="Unassembled WGS sequence"/>
</dbReference>
<dbReference type="PANTHER" id="PTHR44520:SF2">
    <property type="entry name" value="RESPONSE REGULATOR RCP1"/>
    <property type="match status" value="1"/>
</dbReference>
<dbReference type="RefSeq" id="WP_008302347.1">
    <property type="nucleotide sequence ID" value="NZ_BMZC01000001.1"/>
</dbReference>
<feature type="domain" description="Response regulatory" evidence="2">
    <location>
        <begin position="5"/>
        <end position="137"/>
    </location>
</feature>
<dbReference type="GO" id="GO:0000160">
    <property type="term" value="P:phosphorelay signal transduction system"/>
    <property type="evidence" value="ECO:0007669"/>
    <property type="project" value="InterPro"/>
</dbReference>
<sequence length="141" mass="16268">MNNINVLIVDDSELDRYILRRQLTALGVQNIEEKDDGSSALAYLKDYDSNYQLFPGKFPPIIIFLDINMPKVNGFDFLDEFAKIRKQFDFGSCVVAMYSSSERSEDKERALKYEFVSRYLVKGEITELCLDETIQAIIKSN</sequence>
<dbReference type="InterPro" id="IPR011006">
    <property type="entry name" value="CheY-like_superfamily"/>
</dbReference>
<evidence type="ECO:0000313" key="4">
    <source>
        <dbReference type="Proteomes" id="UP000622604"/>
    </source>
</evidence>
<dbReference type="SMART" id="SM00448">
    <property type="entry name" value="REC"/>
    <property type="match status" value="1"/>
</dbReference>
<dbReference type="Gene3D" id="3.40.50.2300">
    <property type="match status" value="1"/>
</dbReference>
<proteinExistence type="predicted"/>
<dbReference type="PROSITE" id="PS50110">
    <property type="entry name" value="RESPONSE_REGULATORY"/>
    <property type="match status" value="1"/>
</dbReference>
<dbReference type="EMBL" id="BMZC01000001">
    <property type="protein sequence ID" value="GGZ48236.1"/>
    <property type="molecule type" value="Genomic_DNA"/>
</dbReference>
<protein>
    <submittedName>
        <fullName evidence="3">Response regulator</fullName>
    </submittedName>
</protein>
<dbReference type="SUPFAM" id="SSF52172">
    <property type="entry name" value="CheY-like"/>
    <property type="match status" value="1"/>
</dbReference>
<dbReference type="Pfam" id="PF00072">
    <property type="entry name" value="Response_reg"/>
    <property type="match status" value="1"/>
</dbReference>
<feature type="modified residue" description="4-aspartylphosphate" evidence="1">
    <location>
        <position position="66"/>
    </location>
</feature>
<evidence type="ECO:0000256" key="1">
    <source>
        <dbReference type="PROSITE-ProRule" id="PRU00169"/>
    </source>
</evidence>
<reference evidence="3" key="2">
    <citation type="submission" date="2020-09" db="EMBL/GenBank/DDBJ databases">
        <authorList>
            <person name="Sun Q."/>
            <person name="Kim S."/>
        </authorList>
    </citation>
    <scope>NUCLEOTIDE SEQUENCE</scope>
    <source>
        <strain evidence="3">KCTC 32337</strain>
    </source>
</reference>
<dbReference type="PANTHER" id="PTHR44520">
    <property type="entry name" value="RESPONSE REGULATOR RCP1-RELATED"/>
    <property type="match status" value="1"/>
</dbReference>
<keyword evidence="1" id="KW-0597">Phosphoprotein</keyword>
<dbReference type="AlphaFoldDB" id="A0A8H9I7M0"/>
<dbReference type="InterPro" id="IPR001789">
    <property type="entry name" value="Sig_transdc_resp-reg_receiver"/>
</dbReference>
<evidence type="ECO:0000313" key="3">
    <source>
        <dbReference type="EMBL" id="GGZ48236.1"/>
    </source>
</evidence>
<comment type="caution">
    <text evidence="3">The sequence shown here is derived from an EMBL/GenBank/DDBJ whole genome shotgun (WGS) entry which is preliminary data.</text>
</comment>
<gene>
    <name evidence="3" type="ORF">GCM10011274_02530</name>
</gene>
<accession>A0A8H9I7M0</accession>